<dbReference type="KEGG" id="char:105900259"/>
<reference evidence="9" key="1">
    <citation type="submission" date="2025-08" db="UniProtKB">
        <authorList>
            <consortium name="RefSeq"/>
        </authorList>
    </citation>
    <scope>IDENTIFICATION</scope>
</reference>
<evidence type="ECO:0000256" key="2">
    <source>
        <dbReference type="ARBA" id="ARBA00005771"/>
    </source>
</evidence>
<dbReference type="PANTHER" id="PTHR11783">
    <property type="entry name" value="SULFOTRANSFERASE SULT"/>
    <property type="match status" value="1"/>
</dbReference>
<comment type="subcellular location">
    <subcellularLocation>
        <location evidence="1">Cytoplasm</location>
    </subcellularLocation>
</comment>
<keyword evidence="4 6" id="KW-0808">Transferase</keyword>
<feature type="domain" description="Sulfotransferase" evidence="7">
    <location>
        <begin position="44"/>
        <end position="287"/>
    </location>
</feature>
<accession>A0A6P3VWC5</accession>
<comment type="similarity">
    <text evidence="2 6">Belongs to the sulfotransferase 1 family.</text>
</comment>
<dbReference type="EC" id="2.8.2.-" evidence="6"/>
<keyword evidence="3" id="KW-0963">Cytoplasm</keyword>
<evidence type="ECO:0000256" key="6">
    <source>
        <dbReference type="RuleBase" id="RU361155"/>
    </source>
</evidence>
<proteinExistence type="inferred from homology"/>
<dbReference type="GO" id="GO:0006584">
    <property type="term" value="P:catecholamine metabolic process"/>
    <property type="evidence" value="ECO:0007669"/>
    <property type="project" value="UniProtKB-KW"/>
</dbReference>
<dbReference type="Proteomes" id="UP000515152">
    <property type="component" value="Chromosome 24"/>
</dbReference>
<dbReference type="GO" id="GO:0006805">
    <property type="term" value="P:xenobiotic metabolic process"/>
    <property type="evidence" value="ECO:0007669"/>
    <property type="project" value="UniProtKB-ARBA"/>
</dbReference>
<protein>
    <recommendedName>
        <fullName evidence="6">Sulfotransferase</fullName>
        <ecNumber evidence="6">2.8.2.-</ecNumber>
    </recommendedName>
</protein>
<keyword evidence="5" id="KW-0128">Catecholamine metabolism</keyword>
<dbReference type="FunFam" id="3.40.50.300:FF:000433">
    <property type="entry name" value="Estrogen sulfotransferase"/>
    <property type="match status" value="1"/>
</dbReference>
<dbReference type="GO" id="GO:0008146">
    <property type="term" value="F:sulfotransferase activity"/>
    <property type="evidence" value="ECO:0007669"/>
    <property type="project" value="InterPro"/>
</dbReference>
<dbReference type="GeneID" id="105900259"/>
<dbReference type="Pfam" id="PF00685">
    <property type="entry name" value="Sulfotransfer_1"/>
    <property type="match status" value="1"/>
</dbReference>
<evidence type="ECO:0000256" key="4">
    <source>
        <dbReference type="ARBA" id="ARBA00022679"/>
    </source>
</evidence>
<sequence length="300" mass="35515">MAQQEYKLLGDKLFAYKGTVFPVDDTQELTTEYIDSLENFEIKDSDVFVVTFPKSGTVWTQRIVTLIYEEDFPELENEVTFLRMPWLEFLEKGKDYSTRPSPRLFCSHLQQHLMPRGLQQHRGKIIYVMRNPKDAMVSYFHFAKFMKKLDSPPDYDEMLDKFFTGWMIGGRWFDHVKGWHTNKDNYNILFLTYEEMIKDLRSVVVRICEFVGKNLSDAAIDSVVERVTFKNMKNDAKANYEFLPEDVKDPTKGKFLRKGTIGDWKNSLTVAQSERFDQVYQERMRNLPLQFIWDVKELHG</sequence>
<organism evidence="8 9">
    <name type="scientific">Clupea harengus</name>
    <name type="common">Atlantic herring</name>
    <dbReference type="NCBI Taxonomy" id="7950"/>
    <lineage>
        <taxon>Eukaryota</taxon>
        <taxon>Metazoa</taxon>
        <taxon>Chordata</taxon>
        <taxon>Craniata</taxon>
        <taxon>Vertebrata</taxon>
        <taxon>Euteleostomi</taxon>
        <taxon>Actinopterygii</taxon>
        <taxon>Neopterygii</taxon>
        <taxon>Teleostei</taxon>
        <taxon>Clupei</taxon>
        <taxon>Clupeiformes</taxon>
        <taxon>Clupeoidei</taxon>
        <taxon>Clupeidae</taxon>
        <taxon>Clupea</taxon>
    </lineage>
</organism>
<dbReference type="AlphaFoldDB" id="A0A6P3VWC5"/>
<evidence type="ECO:0000313" key="9">
    <source>
        <dbReference type="RefSeq" id="XP_012682976.2"/>
    </source>
</evidence>
<evidence type="ECO:0000256" key="3">
    <source>
        <dbReference type="ARBA" id="ARBA00022490"/>
    </source>
</evidence>
<dbReference type="RefSeq" id="XP_012682976.2">
    <property type="nucleotide sequence ID" value="XM_012827522.3"/>
</dbReference>
<keyword evidence="8" id="KW-1185">Reference proteome</keyword>
<dbReference type="Gene3D" id="3.40.50.300">
    <property type="entry name" value="P-loop containing nucleotide triphosphate hydrolases"/>
    <property type="match status" value="1"/>
</dbReference>
<dbReference type="SUPFAM" id="SSF52540">
    <property type="entry name" value="P-loop containing nucleoside triphosphate hydrolases"/>
    <property type="match status" value="1"/>
</dbReference>
<evidence type="ECO:0000256" key="1">
    <source>
        <dbReference type="ARBA" id="ARBA00004496"/>
    </source>
</evidence>
<dbReference type="GO" id="GO:0005737">
    <property type="term" value="C:cytoplasm"/>
    <property type="evidence" value="ECO:0007669"/>
    <property type="project" value="UniProtKB-SubCell"/>
</dbReference>
<evidence type="ECO:0000259" key="7">
    <source>
        <dbReference type="Pfam" id="PF00685"/>
    </source>
</evidence>
<evidence type="ECO:0000256" key="5">
    <source>
        <dbReference type="ARBA" id="ARBA00022939"/>
    </source>
</evidence>
<dbReference type="OrthoDB" id="205623at2759"/>
<dbReference type="InterPro" id="IPR027417">
    <property type="entry name" value="P-loop_NTPase"/>
</dbReference>
<name>A0A6P3VWC5_CLUHA</name>
<evidence type="ECO:0000313" key="8">
    <source>
        <dbReference type="Proteomes" id="UP000515152"/>
    </source>
</evidence>
<gene>
    <name evidence="9" type="primary">LOC105900259</name>
</gene>
<dbReference type="InterPro" id="IPR000863">
    <property type="entry name" value="Sulfotransferase_dom"/>
</dbReference>